<feature type="transmembrane region" description="Helical" evidence="1">
    <location>
        <begin position="77"/>
        <end position="104"/>
    </location>
</feature>
<dbReference type="OrthoDB" id="7280663at2"/>
<proteinExistence type="predicted"/>
<comment type="caution">
    <text evidence="2">The sequence shown here is derived from an EMBL/GenBank/DDBJ whole genome shotgun (WGS) entry which is preliminary data.</text>
</comment>
<evidence type="ECO:0000313" key="3">
    <source>
        <dbReference type="Proteomes" id="UP000247417"/>
    </source>
</evidence>
<organism evidence="2 3">
    <name type="scientific">Komagataeibacter oboediens</name>
    <dbReference type="NCBI Taxonomy" id="65958"/>
    <lineage>
        <taxon>Bacteria</taxon>
        <taxon>Pseudomonadati</taxon>
        <taxon>Pseudomonadota</taxon>
        <taxon>Alphaproteobacteria</taxon>
        <taxon>Acetobacterales</taxon>
        <taxon>Acetobacteraceae</taxon>
        <taxon>Komagataeibacter</taxon>
    </lineage>
</organism>
<feature type="transmembrane region" description="Helical" evidence="1">
    <location>
        <begin position="7"/>
        <end position="28"/>
    </location>
</feature>
<feature type="transmembrane region" description="Helical" evidence="1">
    <location>
        <begin position="189"/>
        <end position="212"/>
    </location>
</feature>
<feature type="transmembrane region" description="Helical" evidence="1">
    <location>
        <begin position="111"/>
        <end position="136"/>
    </location>
</feature>
<dbReference type="RefSeq" id="WP_110507590.1">
    <property type="nucleotide sequence ID" value="NZ_NKTX01000063.1"/>
</dbReference>
<sequence length="245" mass="26105">MAVFNDPYVGIVNVLITGIIVTALYSTYGGWTYGIVNGGQYLGLLVQKQAMGDSGIMQPAQYILAVWAKFQFVDGNLFSMGLAAFACNCMFMLFEIILFAAALFCCIWPALVAAVAVIVGPLAFVFVFHESVSFVFNGWLKMLFWASLFAFVSRVCIVIICLLFAAVFDYQADFGGLGKGLVTLDSNDTLSFLILSAMALCSLALLFFAGVLTSMLTGSQNIDASQMVAKGGKAAGAAIMSAIAL</sequence>
<evidence type="ECO:0008006" key="4">
    <source>
        <dbReference type="Google" id="ProtNLM"/>
    </source>
</evidence>
<evidence type="ECO:0000256" key="1">
    <source>
        <dbReference type="SAM" id="Phobius"/>
    </source>
</evidence>
<dbReference type="EMBL" id="NKTX01000063">
    <property type="protein sequence ID" value="PYD79781.1"/>
    <property type="molecule type" value="Genomic_DNA"/>
</dbReference>
<evidence type="ECO:0000313" key="2">
    <source>
        <dbReference type="EMBL" id="PYD79781.1"/>
    </source>
</evidence>
<protein>
    <recommendedName>
        <fullName evidence="4">Type IV secretion system protein VirB6</fullName>
    </recommendedName>
</protein>
<name>A0A318QR22_9PROT</name>
<feature type="transmembrane region" description="Helical" evidence="1">
    <location>
        <begin position="142"/>
        <end position="168"/>
    </location>
</feature>
<keyword evidence="1" id="KW-0812">Transmembrane</keyword>
<dbReference type="AlphaFoldDB" id="A0A318QR22"/>
<reference evidence="2 3" key="1">
    <citation type="submission" date="2017-07" db="EMBL/GenBank/DDBJ databases">
        <title>A draft genome sequence of Komagataeibacter oboediens LMG 18849.</title>
        <authorList>
            <person name="Skraban J."/>
            <person name="Cleenwerck I."/>
            <person name="Vandamme P."/>
            <person name="Trcek J."/>
        </authorList>
    </citation>
    <scope>NUCLEOTIDE SEQUENCE [LARGE SCALE GENOMIC DNA]</scope>
    <source>
        <strain evidence="2 3">LMG 18849</strain>
    </source>
</reference>
<dbReference type="Proteomes" id="UP000247417">
    <property type="component" value="Unassembled WGS sequence"/>
</dbReference>
<gene>
    <name evidence="2" type="ORF">CFR80_14605</name>
</gene>
<accession>A0A318QR22</accession>
<keyword evidence="1" id="KW-1133">Transmembrane helix</keyword>
<keyword evidence="1" id="KW-0472">Membrane</keyword>